<dbReference type="InterPro" id="IPR012341">
    <property type="entry name" value="6hp_glycosidase-like_sf"/>
</dbReference>
<dbReference type="InterPro" id="IPR036249">
    <property type="entry name" value="Thioredoxin-like_sf"/>
</dbReference>
<gene>
    <name evidence="2" type="ORF">BGO89_00405</name>
</gene>
<dbReference type="SUPFAM" id="SSF48208">
    <property type="entry name" value="Six-hairpin glycosidases"/>
    <property type="match status" value="1"/>
</dbReference>
<dbReference type="AlphaFoldDB" id="A0A1M3L6A5"/>
<dbReference type="InterPro" id="IPR008928">
    <property type="entry name" value="6-hairpin_glycosidase_sf"/>
</dbReference>
<dbReference type="PIRSF" id="PIRSF006402">
    <property type="entry name" value="UCP006402_thioredoxin"/>
    <property type="match status" value="1"/>
</dbReference>
<protein>
    <recommendedName>
        <fullName evidence="1">Spermatogenesis-associated protein 20-like TRX domain-containing protein</fullName>
    </recommendedName>
</protein>
<comment type="caution">
    <text evidence="2">The sequence shown here is derived from an EMBL/GenBank/DDBJ whole genome shotgun (WGS) entry which is preliminary data.</text>
</comment>
<name>A0A1M3L6A5_9BACT</name>
<dbReference type="EMBL" id="MKVH01000002">
    <property type="protein sequence ID" value="OJX61095.1"/>
    <property type="molecule type" value="Genomic_DNA"/>
</dbReference>
<dbReference type="PANTHER" id="PTHR42899">
    <property type="entry name" value="SPERMATOGENESIS-ASSOCIATED PROTEIN 20"/>
    <property type="match status" value="1"/>
</dbReference>
<dbReference type="Gene3D" id="3.40.30.10">
    <property type="entry name" value="Glutaredoxin"/>
    <property type="match status" value="1"/>
</dbReference>
<sequence length="671" mass="76460">MPVERRPNALVHEQSPYLQQHAHNPVRWLPWTDEAFALAKEQDRPVFVSIGYATCHWCHVMEHESFEDEDVAAYLNEHFICIKVDREERPDVDAACMDVCQAMTGHGGWPLTIMMDSLRRPFFAGTYFPRESGANRIGFMDLVRRIRAVWDTERERLEHSAGEITTMLKDQAAADLRGDVPADVEDVVVDYHRRMFDDTWGGFSVRPKFPSPHHLLLLMRLARTRHDPSLIDMVRTTLDGMRSGGLFDHVGFGFHRYSTDREWLVPHFEKMLYDQAMLMWANTEAWQATGDDAYRTVVGEIAEYLRREMTSADGDFFCAQDADSEGEEGRFYTWSYDEFRSLVEDDAIVDLMSVHRDGNFHDEATGSATGLNIPHVRMSRLREEVTHTTWPAARHRLYEQRSRRIWPLTDDKVLADWNGLMIASLARAGRAFDDEGLTAMARRAYDAVVRHLGGQDGGEWSHRYRNGHRAVRSMLDDHAAVALAAFELYQTTSDRGYLDDVRLHLDTIERRFSDDGVLYMTDADVHDAIVRQKQGFDSAYPSGNSIAAYVMACYAVLTGDADIERRAIEAVRSHGSYLARMATGYCMLLCTWDLLKHGGRQLSIIGDPSDPFVIEARRIVGRSFLPHVVLNHHRDATGLPQACVMVCTHDSCLAPITSIAELRAWIEEEGV</sequence>
<dbReference type="Gene3D" id="1.50.10.10">
    <property type="match status" value="1"/>
</dbReference>
<dbReference type="Pfam" id="PF03190">
    <property type="entry name" value="Thioredox_DsbH"/>
    <property type="match status" value="1"/>
</dbReference>
<feature type="domain" description="Spermatogenesis-associated protein 20-like TRX" evidence="1">
    <location>
        <begin position="8"/>
        <end position="168"/>
    </location>
</feature>
<dbReference type="CDD" id="cd02955">
    <property type="entry name" value="SSP411"/>
    <property type="match status" value="1"/>
</dbReference>
<evidence type="ECO:0000313" key="2">
    <source>
        <dbReference type="EMBL" id="OJX61095.1"/>
    </source>
</evidence>
<dbReference type="Proteomes" id="UP000184233">
    <property type="component" value="Unassembled WGS sequence"/>
</dbReference>
<evidence type="ECO:0000313" key="3">
    <source>
        <dbReference type="Proteomes" id="UP000184233"/>
    </source>
</evidence>
<dbReference type="STRING" id="1895771.BGO89_00405"/>
<dbReference type="GO" id="GO:0005975">
    <property type="term" value="P:carbohydrate metabolic process"/>
    <property type="evidence" value="ECO:0007669"/>
    <property type="project" value="InterPro"/>
</dbReference>
<dbReference type="SUPFAM" id="SSF52833">
    <property type="entry name" value="Thioredoxin-like"/>
    <property type="match status" value="1"/>
</dbReference>
<proteinExistence type="predicted"/>
<dbReference type="InterPro" id="IPR024705">
    <property type="entry name" value="Ssp411"/>
</dbReference>
<dbReference type="InterPro" id="IPR004879">
    <property type="entry name" value="Ssp411-like_TRX"/>
</dbReference>
<dbReference type="PANTHER" id="PTHR42899:SF1">
    <property type="entry name" value="SPERMATOGENESIS-ASSOCIATED PROTEIN 20"/>
    <property type="match status" value="1"/>
</dbReference>
<organism evidence="2 3">
    <name type="scientific">Candidatus Kapaibacterium thiocyanatum</name>
    <dbReference type="NCBI Taxonomy" id="1895771"/>
    <lineage>
        <taxon>Bacteria</taxon>
        <taxon>Pseudomonadati</taxon>
        <taxon>Candidatus Kapaibacteriota</taxon>
        <taxon>Candidatus Kapaibacteriia</taxon>
        <taxon>Candidatus Kapaibacteriales</taxon>
        <taxon>Candidatus Kapaibacteriaceae</taxon>
        <taxon>Candidatus Kapaibacterium</taxon>
    </lineage>
</organism>
<reference evidence="2 3" key="1">
    <citation type="submission" date="2016-09" db="EMBL/GenBank/DDBJ databases">
        <title>Genome-resolved meta-omics ties microbial dynamics to process performance in biotechnology for thiocyanate degradation.</title>
        <authorList>
            <person name="Kantor R.S."/>
            <person name="Huddy R.J."/>
            <person name="Iyer R."/>
            <person name="Thomas B.C."/>
            <person name="Brown C.T."/>
            <person name="Anantharaman K."/>
            <person name="Tringe S."/>
            <person name="Hettich R.L."/>
            <person name="Harrison S.T."/>
            <person name="Banfield J.F."/>
        </authorList>
    </citation>
    <scope>NUCLEOTIDE SEQUENCE [LARGE SCALE GENOMIC DNA]</scope>
    <source>
        <strain evidence="2">59-99</strain>
    </source>
</reference>
<evidence type="ECO:0000259" key="1">
    <source>
        <dbReference type="Pfam" id="PF03190"/>
    </source>
</evidence>
<accession>A0A1M3L6A5</accession>
<dbReference type="Gene3D" id="1.50.10.20">
    <property type="match status" value="1"/>
</dbReference>